<dbReference type="GO" id="GO:0004467">
    <property type="term" value="F:long-chain fatty acid-CoA ligase activity"/>
    <property type="evidence" value="ECO:0007669"/>
    <property type="project" value="TreeGrafter"/>
</dbReference>
<keyword evidence="1 5" id="KW-0436">Ligase</keyword>
<proteinExistence type="predicted"/>
<dbReference type="InterPro" id="IPR000873">
    <property type="entry name" value="AMP-dep_synth/lig_dom"/>
</dbReference>
<evidence type="ECO:0000256" key="1">
    <source>
        <dbReference type="ARBA" id="ARBA00022598"/>
    </source>
</evidence>
<dbReference type="InterPro" id="IPR020845">
    <property type="entry name" value="AMP-binding_CS"/>
</dbReference>
<sequence length="662" mass="73205">MGGDRVVTTTATQSALESVPALLARNAIENANLTAYREKEFGIWQSWTWKQVKAEVDALAMGFLALGMAPGDHVAIIGRNRPALYWSMVAAQSVGAVPVALYQDAAADEMAYVLDHCGARFAICGDQEQVDKVIEVQEEVSGIEQILYLDKRGMRKYDHARMNWLMDVQAEGLAARSRFEAELKTRRAALNYDSTCVMLYTSGTTGKPKGVVLSNRNILETAKASCQFDTLTRKDEILAYLPMAWVGDFIFSMGQAYWAGFCVNCPENETTMAADLREIGPTYFFAPPRVFETMLTQVMIRMEDASAAKKRMFDKYMAHARKVGGLILDGKPVSAGDRLKYRMGEMLVYGPLKNTLGLSNIRVAYTAGEAIGPEIFDFYRSLGINLKQLYGQTEASVFITQQPDGEVRSDTVGVPSPGVEVKIAESGEVFYRSPGVFVEYYKNPESTASTKDAEGWVATGDAGFFEPDTGHLRIIDRAKDVGKMADGRMFAPKYVENKLKFYPNILEAVVFGNGRDRCVAFINIDLNAVGNWAERNNIAYSSYQELAGHPRVLATIQEHVEAVNASVAEDPMLSGCQIHRFLVLHKELDADDGEMTRTRKVRRNIVAEKFADLIEGLYGGADSVYTETEVSYEDGRKGVLKATVELRDAKVVAPDGQRMAAE</sequence>
<feature type="domain" description="AMP-dependent synthetase/ligase" evidence="4">
    <location>
        <begin position="27"/>
        <end position="441"/>
    </location>
</feature>
<dbReference type="PANTHER" id="PTHR43272">
    <property type="entry name" value="LONG-CHAIN-FATTY-ACID--COA LIGASE"/>
    <property type="match status" value="1"/>
</dbReference>
<gene>
    <name evidence="5" type="ORF">C4N9_07430</name>
</gene>
<keyword evidence="6" id="KW-1185">Reference proteome</keyword>
<dbReference type="PANTHER" id="PTHR43272:SF32">
    <property type="entry name" value="AMP-DEPENDENT SYNTHETASE_LIGASE DOMAIN-CONTAINING PROTEIN"/>
    <property type="match status" value="1"/>
</dbReference>
<keyword evidence="2" id="KW-0276">Fatty acid metabolism</keyword>
<dbReference type="Pfam" id="PF00501">
    <property type="entry name" value="AMP-binding"/>
    <property type="match status" value="1"/>
</dbReference>
<evidence type="ECO:0000256" key="3">
    <source>
        <dbReference type="ARBA" id="ARBA00023098"/>
    </source>
</evidence>
<evidence type="ECO:0000259" key="4">
    <source>
        <dbReference type="Pfam" id="PF00501"/>
    </source>
</evidence>
<dbReference type="SUPFAM" id="SSF56801">
    <property type="entry name" value="Acetyl-CoA synthetase-like"/>
    <property type="match status" value="1"/>
</dbReference>
<dbReference type="AlphaFoldDB" id="A0A2U2CD47"/>
<evidence type="ECO:0000313" key="5">
    <source>
        <dbReference type="EMBL" id="PWE29825.1"/>
    </source>
</evidence>
<name>A0A2U2CD47_9RHOB</name>
<dbReference type="GeneID" id="94364716"/>
<evidence type="ECO:0000313" key="6">
    <source>
        <dbReference type="Proteomes" id="UP000244940"/>
    </source>
</evidence>
<dbReference type="GO" id="GO:0016020">
    <property type="term" value="C:membrane"/>
    <property type="evidence" value="ECO:0007669"/>
    <property type="project" value="TreeGrafter"/>
</dbReference>
<dbReference type="Proteomes" id="UP000244940">
    <property type="component" value="Unassembled WGS sequence"/>
</dbReference>
<dbReference type="PROSITE" id="PS00455">
    <property type="entry name" value="AMP_BINDING"/>
    <property type="match status" value="1"/>
</dbReference>
<evidence type="ECO:0000256" key="2">
    <source>
        <dbReference type="ARBA" id="ARBA00022832"/>
    </source>
</evidence>
<reference evidence="5 6" key="1">
    <citation type="submission" date="2018-05" db="EMBL/GenBank/DDBJ databases">
        <title>Pararhodobacter marina sp. nov., isolated from deep-sea water of the Indian Ocean.</title>
        <authorList>
            <person name="Lai Q.Sr."/>
            <person name="Liu X."/>
            <person name="Shao Z."/>
        </authorList>
    </citation>
    <scope>NUCLEOTIDE SEQUENCE [LARGE SCALE GENOMIC DNA]</scope>
    <source>
        <strain evidence="5 6">CIC4N-9</strain>
    </source>
</reference>
<keyword evidence="3" id="KW-0443">Lipid metabolism</keyword>
<dbReference type="Gene3D" id="3.40.50.12780">
    <property type="entry name" value="N-terminal domain of ligase-like"/>
    <property type="match status" value="2"/>
</dbReference>
<dbReference type="InterPro" id="IPR042099">
    <property type="entry name" value="ANL_N_sf"/>
</dbReference>
<accession>A0A2U2CD47</accession>
<dbReference type="Pfam" id="PF23562">
    <property type="entry name" value="AMP-binding_C_3"/>
    <property type="match status" value="1"/>
</dbReference>
<organism evidence="5 6">
    <name type="scientific">Pararhodobacter marinus</name>
    <dbReference type="NCBI Taxonomy" id="2184063"/>
    <lineage>
        <taxon>Bacteria</taxon>
        <taxon>Pseudomonadati</taxon>
        <taxon>Pseudomonadota</taxon>
        <taxon>Alphaproteobacteria</taxon>
        <taxon>Rhodobacterales</taxon>
        <taxon>Paracoccaceae</taxon>
        <taxon>Pararhodobacter</taxon>
    </lineage>
</organism>
<dbReference type="EMBL" id="QEYD01000004">
    <property type="protein sequence ID" value="PWE29825.1"/>
    <property type="molecule type" value="Genomic_DNA"/>
</dbReference>
<protein>
    <submittedName>
        <fullName evidence="5">Long-chain fatty acid--CoA ligase</fullName>
    </submittedName>
</protein>
<dbReference type="OrthoDB" id="9803968at2"/>
<comment type="caution">
    <text evidence="5">The sequence shown here is derived from an EMBL/GenBank/DDBJ whole genome shotgun (WGS) entry which is preliminary data.</text>
</comment>
<dbReference type="RefSeq" id="WP_109532937.1">
    <property type="nucleotide sequence ID" value="NZ_QEYD01000004.1"/>
</dbReference>